<comment type="subcellular location">
    <subcellularLocation>
        <location evidence="1">Membrane</location>
        <topology evidence="1">Single-pass membrane protein</topology>
    </subcellularLocation>
</comment>
<evidence type="ECO:0000256" key="5">
    <source>
        <dbReference type="SAM" id="MobiDB-lite"/>
    </source>
</evidence>
<feature type="transmembrane region" description="Helical" evidence="6">
    <location>
        <begin position="26"/>
        <end position="47"/>
    </location>
</feature>
<sequence length="346" mass="36865">MAPWAQPPGGYQRPPVVPRRRSNTGLIVAGVLVVVAVLSIGGIGLVASMNSANRVADSGYTAIPSYTNTHTTSARPSTTTTTTTTTTPSRATSSARPTTSTPNTPAGPRAVIALGDNPMNAEGLGAMAATCDLPKFNTSPQGQDAFYRAALPCLEQAWAPMLQRANLPYQPVQLQTITSDVSTPCGNRSALQETALFCDGVIYMTARYYSETEGLGAHPGKYLGVLAHEYGHHVQWLSGTLKASVQAQYDAGGWDTEKGLEINRRKELQASCLGAMFIAAAVGRGSVNQTIAQEAIEDESQRGDWPKYPYRDHGSPELNKAWVQQGYQTNRTSACNTWLASSADVA</sequence>
<comment type="caution">
    <text evidence="7">The sequence shown here is derived from an EMBL/GenBank/DDBJ whole genome shotgun (WGS) entry which is preliminary data.</text>
</comment>
<evidence type="ECO:0008006" key="9">
    <source>
        <dbReference type="Google" id="ProtNLM"/>
    </source>
</evidence>
<feature type="compositionally biased region" description="Low complexity" evidence="5">
    <location>
        <begin position="67"/>
        <end position="106"/>
    </location>
</feature>
<dbReference type="EMBL" id="JAMTCK010000015">
    <property type="protein sequence ID" value="MCP2168865.1"/>
    <property type="molecule type" value="Genomic_DNA"/>
</dbReference>
<dbReference type="PANTHER" id="PTHR30168">
    <property type="entry name" value="PUTATIVE MEMBRANE PROTEIN YPFJ"/>
    <property type="match status" value="1"/>
</dbReference>
<dbReference type="PANTHER" id="PTHR30168:SF0">
    <property type="entry name" value="INNER MEMBRANE PROTEIN"/>
    <property type="match status" value="1"/>
</dbReference>
<keyword evidence="8" id="KW-1185">Reference proteome</keyword>
<gene>
    <name evidence="7" type="ORF">LX83_005743</name>
</gene>
<dbReference type="Proteomes" id="UP001206128">
    <property type="component" value="Unassembled WGS sequence"/>
</dbReference>
<name>A0AAE3GIN0_9PSEU</name>
<dbReference type="GO" id="GO:0016020">
    <property type="term" value="C:membrane"/>
    <property type="evidence" value="ECO:0007669"/>
    <property type="project" value="UniProtKB-SubCell"/>
</dbReference>
<protein>
    <recommendedName>
        <fullName evidence="9">Metalloprotease</fullName>
    </recommendedName>
</protein>
<evidence type="ECO:0000256" key="2">
    <source>
        <dbReference type="ARBA" id="ARBA00022692"/>
    </source>
</evidence>
<evidence type="ECO:0000313" key="7">
    <source>
        <dbReference type="EMBL" id="MCP2168865.1"/>
    </source>
</evidence>
<evidence type="ECO:0000256" key="1">
    <source>
        <dbReference type="ARBA" id="ARBA00004167"/>
    </source>
</evidence>
<evidence type="ECO:0000313" key="8">
    <source>
        <dbReference type="Proteomes" id="UP001206128"/>
    </source>
</evidence>
<organism evidence="7 8">
    <name type="scientific">Goodfellowiella coeruleoviolacea</name>
    <dbReference type="NCBI Taxonomy" id="334858"/>
    <lineage>
        <taxon>Bacteria</taxon>
        <taxon>Bacillati</taxon>
        <taxon>Actinomycetota</taxon>
        <taxon>Actinomycetes</taxon>
        <taxon>Pseudonocardiales</taxon>
        <taxon>Pseudonocardiaceae</taxon>
        <taxon>Goodfellowiella</taxon>
    </lineage>
</organism>
<keyword evidence="4 6" id="KW-0472">Membrane</keyword>
<evidence type="ECO:0000256" key="3">
    <source>
        <dbReference type="ARBA" id="ARBA00022989"/>
    </source>
</evidence>
<reference evidence="7" key="1">
    <citation type="submission" date="2022-06" db="EMBL/GenBank/DDBJ databases">
        <title>Genomic Encyclopedia of Archaeal and Bacterial Type Strains, Phase II (KMG-II): from individual species to whole genera.</title>
        <authorList>
            <person name="Goeker M."/>
        </authorList>
    </citation>
    <scope>NUCLEOTIDE SEQUENCE</scope>
    <source>
        <strain evidence="7">DSM 43935</strain>
    </source>
</reference>
<dbReference type="Pfam" id="PF04228">
    <property type="entry name" value="Zn_peptidase"/>
    <property type="match status" value="1"/>
</dbReference>
<accession>A0AAE3GIN0</accession>
<evidence type="ECO:0000256" key="6">
    <source>
        <dbReference type="SAM" id="Phobius"/>
    </source>
</evidence>
<keyword evidence="3 6" id="KW-1133">Transmembrane helix</keyword>
<dbReference type="AlphaFoldDB" id="A0AAE3GIN0"/>
<feature type="region of interest" description="Disordered" evidence="5">
    <location>
        <begin position="64"/>
        <end position="110"/>
    </location>
</feature>
<proteinExistence type="predicted"/>
<dbReference type="InterPro" id="IPR007343">
    <property type="entry name" value="Uncharacterised_pept_Zn_put"/>
</dbReference>
<keyword evidence="2 6" id="KW-0812">Transmembrane</keyword>
<evidence type="ECO:0000256" key="4">
    <source>
        <dbReference type="ARBA" id="ARBA00023136"/>
    </source>
</evidence>